<dbReference type="OrthoDB" id="10064012at2759"/>
<evidence type="ECO:0000313" key="2">
    <source>
        <dbReference type="EMBL" id="OWF46575.1"/>
    </source>
</evidence>
<dbReference type="GO" id="GO:0042981">
    <property type="term" value="P:regulation of apoptotic process"/>
    <property type="evidence" value="ECO:0007669"/>
    <property type="project" value="InterPro"/>
</dbReference>
<feature type="compositionally biased region" description="Basic residues" evidence="1">
    <location>
        <begin position="26"/>
        <end position="49"/>
    </location>
</feature>
<feature type="region of interest" description="Disordered" evidence="1">
    <location>
        <begin position="1"/>
        <end position="63"/>
    </location>
</feature>
<comment type="caution">
    <text evidence="2">The sequence shown here is derived from an EMBL/GenBank/DDBJ whole genome shotgun (WGS) entry which is preliminary data.</text>
</comment>
<proteinExistence type="predicted"/>
<protein>
    <submittedName>
        <fullName evidence="2">Caspase activity and apoptosis inhibitor 1</fullName>
    </submittedName>
</protein>
<dbReference type="InterPro" id="IPR038991">
    <property type="entry name" value="CAAP1"/>
</dbReference>
<feature type="region of interest" description="Disordered" evidence="1">
    <location>
        <begin position="136"/>
        <end position="186"/>
    </location>
</feature>
<name>A0A210QCY1_MIZYE</name>
<gene>
    <name evidence="2" type="ORF">KP79_PYT09290</name>
</gene>
<reference evidence="2 3" key="1">
    <citation type="journal article" date="2017" name="Nat. Ecol. Evol.">
        <title>Scallop genome provides insights into evolution of bilaterian karyotype and development.</title>
        <authorList>
            <person name="Wang S."/>
            <person name="Zhang J."/>
            <person name="Jiao W."/>
            <person name="Li J."/>
            <person name="Xun X."/>
            <person name="Sun Y."/>
            <person name="Guo X."/>
            <person name="Huan P."/>
            <person name="Dong B."/>
            <person name="Zhang L."/>
            <person name="Hu X."/>
            <person name="Sun X."/>
            <person name="Wang J."/>
            <person name="Zhao C."/>
            <person name="Wang Y."/>
            <person name="Wang D."/>
            <person name="Huang X."/>
            <person name="Wang R."/>
            <person name="Lv J."/>
            <person name="Li Y."/>
            <person name="Zhang Z."/>
            <person name="Liu B."/>
            <person name="Lu W."/>
            <person name="Hui Y."/>
            <person name="Liang J."/>
            <person name="Zhou Z."/>
            <person name="Hou R."/>
            <person name="Li X."/>
            <person name="Liu Y."/>
            <person name="Li H."/>
            <person name="Ning X."/>
            <person name="Lin Y."/>
            <person name="Zhao L."/>
            <person name="Xing Q."/>
            <person name="Dou J."/>
            <person name="Li Y."/>
            <person name="Mao J."/>
            <person name="Guo H."/>
            <person name="Dou H."/>
            <person name="Li T."/>
            <person name="Mu C."/>
            <person name="Jiang W."/>
            <person name="Fu Q."/>
            <person name="Fu X."/>
            <person name="Miao Y."/>
            <person name="Liu J."/>
            <person name="Yu Q."/>
            <person name="Li R."/>
            <person name="Liao H."/>
            <person name="Li X."/>
            <person name="Kong Y."/>
            <person name="Jiang Z."/>
            <person name="Chourrout D."/>
            <person name="Li R."/>
            <person name="Bao Z."/>
        </authorList>
    </citation>
    <scope>NUCLEOTIDE SEQUENCE [LARGE SCALE GENOMIC DNA]</scope>
    <source>
        <strain evidence="2 3">PY_sf001</strain>
    </source>
</reference>
<evidence type="ECO:0000256" key="1">
    <source>
        <dbReference type="SAM" id="MobiDB-lite"/>
    </source>
</evidence>
<evidence type="ECO:0000313" key="3">
    <source>
        <dbReference type="Proteomes" id="UP000242188"/>
    </source>
</evidence>
<dbReference type="PANTHER" id="PTHR14740">
    <property type="entry name" value="CASPASE ACTIVITY AND APOPTOSIS INHIBITOR 1"/>
    <property type="match status" value="1"/>
</dbReference>
<dbReference type="EMBL" id="NEDP02004139">
    <property type="protein sequence ID" value="OWF46575.1"/>
    <property type="molecule type" value="Genomic_DNA"/>
</dbReference>
<dbReference type="AlphaFoldDB" id="A0A210QCY1"/>
<accession>A0A210QCY1</accession>
<dbReference type="Pfam" id="PF15335">
    <property type="entry name" value="CAAP1"/>
    <property type="match status" value="1"/>
</dbReference>
<dbReference type="STRING" id="6573.A0A210QCY1"/>
<dbReference type="PANTHER" id="PTHR14740:SF3">
    <property type="entry name" value="CASPASE ACTIVITY AND APOPTOSIS INHIBITOR 1"/>
    <property type="match status" value="1"/>
</dbReference>
<keyword evidence="3" id="KW-1185">Reference proteome</keyword>
<dbReference type="Proteomes" id="UP000242188">
    <property type="component" value="Unassembled WGS sequence"/>
</dbReference>
<sequence length="248" mass="27999">MSAAKMLADSTQGDPLTDTIPGEGAKRRKPHDKRKTKKQKKETKKKSAKRSSSDNDLDSDLDLEKELKPIGDYIKDRRKMLDQMFRCLRGGSLQRNLPDVLKDLSLEDLKQRCQNQLEIMSKKRIKCILAGDDPANISSSGTDDDSSEDEAVKKGKDTGEEELMADSTSQPGEEQKEEQEEDQGSPVPFLPAITSAFYTHLTLPAKLSISHHFFLHTTTFIQNFYVFSTLIFVPDHTRLRLLHSDLCT</sequence>
<organism evidence="2 3">
    <name type="scientific">Mizuhopecten yessoensis</name>
    <name type="common">Japanese scallop</name>
    <name type="synonym">Patinopecten yessoensis</name>
    <dbReference type="NCBI Taxonomy" id="6573"/>
    <lineage>
        <taxon>Eukaryota</taxon>
        <taxon>Metazoa</taxon>
        <taxon>Spiralia</taxon>
        <taxon>Lophotrochozoa</taxon>
        <taxon>Mollusca</taxon>
        <taxon>Bivalvia</taxon>
        <taxon>Autobranchia</taxon>
        <taxon>Pteriomorphia</taxon>
        <taxon>Pectinida</taxon>
        <taxon>Pectinoidea</taxon>
        <taxon>Pectinidae</taxon>
        <taxon>Mizuhopecten</taxon>
    </lineage>
</organism>